<keyword evidence="1" id="KW-0812">Transmembrane</keyword>
<organism evidence="2 3">
    <name type="scientific">Aspergillus steynii IBT 23096</name>
    <dbReference type="NCBI Taxonomy" id="1392250"/>
    <lineage>
        <taxon>Eukaryota</taxon>
        <taxon>Fungi</taxon>
        <taxon>Dikarya</taxon>
        <taxon>Ascomycota</taxon>
        <taxon>Pezizomycotina</taxon>
        <taxon>Eurotiomycetes</taxon>
        <taxon>Eurotiomycetidae</taxon>
        <taxon>Eurotiales</taxon>
        <taxon>Aspergillaceae</taxon>
        <taxon>Aspergillus</taxon>
        <taxon>Aspergillus subgen. Circumdati</taxon>
    </lineage>
</organism>
<feature type="transmembrane region" description="Helical" evidence="1">
    <location>
        <begin position="42"/>
        <end position="61"/>
    </location>
</feature>
<gene>
    <name evidence="2" type="ORF">P170DRAFT_171292</name>
</gene>
<keyword evidence="1" id="KW-1133">Transmembrane helix</keyword>
<evidence type="ECO:0000313" key="3">
    <source>
        <dbReference type="Proteomes" id="UP000234275"/>
    </source>
</evidence>
<feature type="transmembrane region" description="Helical" evidence="1">
    <location>
        <begin position="6"/>
        <end position="30"/>
    </location>
</feature>
<accession>A0A2I2G7U5</accession>
<evidence type="ECO:0000256" key="1">
    <source>
        <dbReference type="SAM" id="Phobius"/>
    </source>
</evidence>
<dbReference type="AlphaFoldDB" id="A0A2I2G7U5"/>
<reference evidence="2 3" key="1">
    <citation type="submission" date="2016-12" db="EMBL/GenBank/DDBJ databases">
        <title>The genomes of Aspergillus section Nigri reveals drivers in fungal speciation.</title>
        <authorList>
            <consortium name="DOE Joint Genome Institute"/>
            <person name="Vesth T.C."/>
            <person name="Nybo J."/>
            <person name="Theobald S."/>
            <person name="Brandl J."/>
            <person name="Frisvad J.C."/>
            <person name="Nielsen K.F."/>
            <person name="Lyhne E.K."/>
            <person name="Kogle M.E."/>
            <person name="Kuo A."/>
            <person name="Riley R."/>
            <person name="Clum A."/>
            <person name="Nolan M."/>
            <person name="Lipzen A."/>
            <person name="Salamov A."/>
            <person name="Henrissat B."/>
            <person name="Wiebenga A."/>
            <person name="De Vries R.P."/>
            <person name="Grigoriev I.V."/>
            <person name="Mortensen U.H."/>
            <person name="Andersen M.R."/>
            <person name="Baker S.E."/>
        </authorList>
    </citation>
    <scope>NUCLEOTIDE SEQUENCE [LARGE SCALE GENOMIC DNA]</scope>
    <source>
        <strain evidence="2 3">IBT 23096</strain>
    </source>
</reference>
<dbReference type="VEuPathDB" id="FungiDB:P170DRAFT_171292"/>
<keyword evidence="1" id="KW-0472">Membrane</keyword>
<evidence type="ECO:0000313" key="2">
    <source>
        <dbReference type="EMBL" id="PLB48952.1"/>
    </source>
</evidence>
<dbReference type="Proteomes" id="UP000234275">
    <property type="component" value="Unassembled WGS sequence"/>
</dbReference>
<comment type="caution">
    <text evidence="2">The sequence shown here is derived from an EMBL/GenBank/DDBJ whole genome shotgun (WGS) entry which is preliminary data.</text>
</comment>
<dbReference type="RefSeq" id="XP_024704254.1">
    <property type="nucleotide sequence ID" value="XM_024842618.1"/>
</dbReference>
<name>A0A2I2G7U5_9EURO</name>
<sequence>MSLYPFLSSLFALSFILSCLFILYSGLLGHIHTYTGITYIRLYVRFFLVRFEYFFLHSFMVSGV</sequence>
<dbReference type="EMBL" id="MSFO01000004">
    <property type="protein sequence ID" value="PLB48952.1"/>
    <property type="molecule type" value="Genomic_DNA"/>
</dbReference>
<keyword evidence="3" id="KW-1185">Reference proteome</keyword>
<dbReference type="GeneID" id="36550316"/>
<protein>
    <submittedName>
        <fullName evidence="2">Uncharacterized protein</fullName>
    </submittedName>
</protein>
<proteinExistence type="predicted"/>